<reference evidence="1 2" key="1">
    <citation type="submission" date="2019-06" db="EMBL/GenBank/DDBJ databases">
        <title>Genomic Encyclopedia of Type Strains, Phase IV (KMG-V): Genome sequencing to study the core and pangenomes of soil and plant-associated prokaryotes.</title>
        <authorList>
            <person name="Whitman W."/>
        </authorList>
    </citation>
    <scope>NUCLEOTIDE SEQUENCE [LARGE SCALE GENOMIC DNA]</scope>
    <source>
        <strain evidence="1 2">BR 10355</strain>
    </source>
</reference>
<protein>
    <submittedName>
        <fullName evidence="1">Uncharacterized protein</fullName>
    </submittedName>
</protein>
<evidence type="ECO:0000313" key="2">
    <source>
        <dbReference type="Proteomes" id="UP000321304"/>
    </source>
</evidence>
<keyword evidence="2" id="KW-1185">Reference proteome</keyword>
<sequence length="89" mass="9693">MKLDLFADGITNISIVAGVVRIDFYVVRPKGQPTNGATSETERDTHLSVNLPLPGFVSSINILQRVLNELLQRGVVSGRPPEDLPRPDA</sequence>
<gene>
    <name evidence="1" type="ORF">FBZ93_11549</name>
</gene>
<organism evidence="1 2">
    <name type="scientific">Bradyrhizobium macuxiense</name>
    <dbReference type="NCBI Taxonomy" id="1755647"/>
    <lineage>
        <taxon>Bacteria</taxon>
        <taxon>Pseudomonadati</taxon>
        <taxon>Pseudomonadota</taxon>
        <taxon>Alphaproteobacteria</taxon>
        <taxon>Hyphomicrobiales</taxon>
        <taxon>Nitrobacteraceae</taxon>
        <taxon>Bradyrhizobium</taxon>
    </lineage>
</organism>
<dbReference type="Proteomes" id="UP000321304">
    <property type="component" value="Unassembled WGS sequence"/>
</dbReference>
<name>A0A560L3C0_9BRAD</name>
<comment type="caution">
    <text evidence="1">The sequence shown here is derived from an EMBL/GenBank/DDBJ whole genome shotgun (WGS) entry which is preliminary data.</text>
</comment>
<dbReference type="OrthoDB" id="5458608at2"/>
<dbReference type="RefSeq" id="WP_146991437.1">
    <property type="nucleotide sequence ID" value="NZ_VITY01000015.1"/>
</dbReference>
<dbReference type="EMBL" id="VITY01000015">
    <property type="protein sequence ID" value="TWB89935.1"/>
    <property type="molecule type" value="Genomic_DNA"/>
</dbReference>
<evidence type="ECO:0000313" key="1">
    <source>
        <dbReference type="EMBL" id="TWB89935.1"/>
    </source>
</evidence>
<proteinExistence type="predicted"/>
<accession>A0A560L3C0</accession>
<dbReference type="AlphaFoldDB" id="A0A560L3C0"/>